<dbReference type="EMBL" id="CBTK010000088">
    <property type="protein sequence ID" value="CDH44625.1"/>
    <property type="molecule type" value="Genomic_DNA"/>
</dbReference>
<evidence type="ECO:0000313" key="1">
    <source>
        <dbReference type="EMBL" id="CDH44625.1"/>
    </source>
</evidence>
<proteinExistence type="predicted"/>
<name>A0A7U7J3W8_9GAMM</name>
<evidence type="ECO:0008006" key="3">
    <source>
        <dbReference type="Google" id="ProtNLM"/>
    </source>
</evidence>
<accession>A0A7U7J3W8</accession>
<reference evidence="1 2" key="1">
    <citation type="journal article" date="2014" name="ISME J.">
        <title>Candidatus Competibacter-lineage genomes retrieved from metagenomes reveal functional metabolic diversity.</title>
        <authorList>
            <person name="McIlroy S.J."/>
            <person name="Albertsen M."/>
            <person name="Andresen E.K."/>
            <person name="Saunders A.M."/>
            <person name="Kristiansen R."/>
            <person name="Stokholm-Bjerregaard M."/>
            <person name="Nielsen K.L."/>
            <person name="Nielsen P.H."/>
        </authorList>
    </citation>
    <scope>NUCLEOTIDE SEQUENCE [LARGE SCALE GENOMIC DNA]</scope>
    <source>
        <strain evidence="1 2">Run_B_J11</strain>
    </source>
</reference>
<keyword evidence="2" id="KW-1185">Reference proteome</keyword>
<dbReference type="Pfam" id="PF05973">
    <property type="entry name" value="Gp49"/>
    <property type="match status" value="1"/>
</dbReference>
<dbReference type="AlphaFoldDB" id="A0A7U7J3W8"/>
<sequence>MNKIKPIEWVAAAKKDLRAMPDEVQADFGYALYLAQIGEKSDYAKPLQGFGSAGVLEIVENFDRATYRAIYTVQFEDAIYVLHCFQKKSKRGSETPKHEIDLIRERLKEAQRMARGSSSDRI</sequence>
<organism evidence="1 2">
    <name type="scientific">Candidatus Contendobacter odensis Run_B_J11</name>
    <dbReference type="NCBI Taxonomy" id="1400861"/>
    <lineage>
        <taxon>Bacteria</taxon>
        <taxon>Pseudomonadati</taxon>
        <taxon>Pseudomonadota</taxon>
        <taxon>Gammaproteobacteria</taxon>
        <taxon>Candidatus Competibacteraceae</taxon>
        <taxon>Candidatus Contendibacter</taxon>
    </lineage>
</organism>
<dbReference type="OrthoDB" id="9797093at2"/>
<comment type="caution">
    <text evidence="1">The sequence shown here is derived from an EMBL/GenBank/DDBJ whole genome shotgun (WGS) entry which is preliminary data.</text>
</comment>
<evidence type="ECO:0000313" key="2">
    <source>
        <dbReference type="Proteomes" id="UP000019184"/>
    </source>
</evidence>
<dbReference type="InterPro" id="IPR009241">
    <property type="entry name" value="HigB-like"/>
</dbReference>
<dbReference type="Proteomes" id="UP000019184">
    <property type="component" value="Unassembled WGS sequence"/>
</dbReference>
<protein>
    <recommendedName>
        <fullName evidence="3">Addiction module toxin RelE</fullName>
    </recommendedName>
</protein>
<dbReference type="RefSeq" id="WP_034431817.1">
    <property type="nucleotide sequence ID" value="NZ_CBTK010000088.1"/>
</dbReference>
<gene>
    <name evidence="1" type="ORF">BN874_1780002</name>
</gene>